<evidence type="ECO:0000313" key="3">
    <source>
        <dbReference type="WBParaSite" id="jg10817"/>
    </source>
</evidence>
<evidence type="ECO:0000313" key="2">
    <source>
        <dbReference type="Proteomes" id="UP000887574"/>
    </source>
</evidence>
<dbReference type="WBParaSite" id="jg10817">
    <property type="protein sequence ID" value="jg10817"/>
    <property type="gene ID" value="jg10817"/>
</dbReference>
<evidence type="ECO:0000256" key="1">
    <source>
        <dbReference type="SAM" id="MobiDB-lite"/>
    </source>
</evidence>
<organism evidence="2 3">
    <name type="scientific">Ditylenchus dipsaci</name>
    <dbReference type="NCBI Taxonomy" id="166011"/>
    <lineage>
        <taxon>Eukaryota</taxon>
        <taxon>Metazoa</taxon>
        <taxon>Ecdysozoa</taxon>
        <taxon>Nematoda</taxon>
        <taxon>Chromadorea</taxon>
        <taxon>Rhabditida</taxon>
        <taxon>Tylenchina</taxon>
        <taxon>Tylenchomorpha</taxon>
        <taxon>Sphaerularioidea</taxon>
        <taxon>Anguinidae</taxon>
        <taxon>Anguininae</taxon>
        <taxon>Ditylenchus</taxon>
    </lineage>
</organism>
<dbReference type="Proteomes" id="UP000887574">
    <property type="component" value="Unplaced"/>
</dbReference>
<accession>A0A915CPS1</accession>
<proteinExistence type="predicted"/>
<feature type="compositionally biased region" description="Basic residues" evidence="1">
    <location>
        <begin position="1"/>
        <end position="10"/>
    </location>
</feature>
<name>A0A915CPS1_9BILA</name>
<dbReference type="AlphaFoldDB" id="A0A915CPS1"/>
<reference evidence="3" key="1">
    <citation type="submission" date="2022-11" db="UniProtKB">
        <authorList>
            <consortium name="WormBaseParasite"/>
        </authorList>
    </citation>
    <scope>IDENTIFICATION</scope>
</reference>
<protein>
    <submittedName>
        <fullName evidence="3">Uncharacterized protein</fullName>
    </submittedName>
</protein>
<keyword evidence="2" id="KW-1185">Reference proteome</keyword>
<feature type="region of interest" description="Disordered" evidence="1">
    <location>
        <begin position="1"/>
        <end position="21"/>
    </location>
</feature>
<sequence>MQMMHTHRHSDHLPPTLNSKYTHRKSGVFGGLLTSKEQQTSDTSTAISVACGRPLSASNTTVQSLYVSDLTVLAFSKP</sequence>